<evidence type="ECO:0000313" key="6">
    <source>
        <dbReference type="Proteomes" id="UP000011715"/>
    </source>
</evidence>
<dbReference type="EnsemblFungi" id="MAPG_11653T0">
    <property type="protein sequence ID" value="MAPG_11653T0"/>
    <property type="gene ID" value="MAPG_11653"/>
</dbReference>
<dbReference type="PANTHER" id="PTHR24171">
    <property type="entry name" value="ANKYRIN REPEAT DOMAIN-CONTAINING PROTEIN 39-RELATED"/>
    <property type="match status" value="1"/>
</dbReference>
<dbReference type="EMBL" id="ADBL01002897">
    <property type="status" value="NOT_ANNOTATED_CDS"/>
    <property type="molecule type" value="Genomic_DNA"/>
</dbReference>
<keyword evidence="2 3" id="KW-0040">ANK repeat</keyword>
<dbReference type="Pfam" id="PF12796">
    <property type="entry name" value="Ank_2"/>
    <property type="match status" value="1"/>
</dbReference>
<reference evidence="5" key="4">
    <citation type="journal article" date="2015" name="G3 (Bethesda)">
        <title>Genome sequences of three phytopathogenic species of the Magnaporthaceae family of fungi.</title>
        <authorList>
            <person name="Okagaki L.H."/>
            <person name="Nunes C.C."/>
            <person name="Sailsbery J."/>
            <person name="Clay B."/>
            <person name="Brown D."/>
            <person name="John T."/>
            <person name="Oh Y."/>
            <person name="Young N."/>
            <person name="Fitzgerald M."/>
            <person name="Haas B.J."/>
            <person name="Zeng Q."/>
            <person name="Young S."/>
            <person name="Adiconis X."/>
            <person name="Fan L."/>
            <person name="Levin J.Z."/>
            <person name="Mitchell T.K."/>
            <person name="Okubara P.A."/>
            <person name="Farman M.L."/>
            <person name="Kohn L.M."/>
            <person name="Birren B."/>
            <person name="Ma L.-J."/>
            <person name="Dean R.A."/>
        </authorList>
    </citation>
    <scope>NUCLEOTIDE SEQUENCE</scope>
    <source>
        <strain evidence="5">ATCC 64411 / 73-15</strain>
    </source>
</reference>
<evidence type="ECO:0000256" key="2">
    <source>
        <dbReference type="ARBA" id="ARBA00023043"/>
    </source>
</evidence>
<dbReference type="SUPFAM" id="SSF48403">
    <property type="entry name" value="Ankyrin repeat"/>
    <property type="match status" value="1"/>
</dbReference>
<proteinExistence type="predicted"/>
<evidence type="ECO:0000256" key="1">
    <source>
        <dbReference type="ARBA" id="ARBA00022737"/>
    </source>
</evidence>
<organism evidence="5 6">
    <name type="scientific">Magnaporthiopsis poae (strain ATCC 64411 / 73-15)</name>
    <name type="common">Kentucky bluegrass fungus</name>
    <name type="synonym">Magnaporthe poae</name>
    <dbReference type="NCBI Taxonomy" id="644358"/>
    <lineage>
        <taxon>Eukaryota</taxon>
        <taxon>Fungi</taxon>
        <taxon>Dikarya</taxon>
        <taxon>Ascomycota</taxon>
        <taxon>Pezizomycotina</taxon>
        <taxon>Sordariomycetes</taxon>
        <taxon>Sordariomycetidae</taxon>
        <taxon>Magnaporthales</taxon>
        <taxon>Magnaporthaceae</taxon>
        <taxon>Magnaporthiopsis</taxon>
    </lineage>
</organism>
<gene>
    <name evidence="4" type="ORF">MAPG_11653</name>
</gene>
<dbReference type="AlphaFoldDB" id="A0A0C4EFU5"/>
<dbReference type="Gene3D" id="1.25.40.20">
    <property type="entry name" value="Ankyrin repeat-containing domain"/>
    <property type="match status" value="1"/>
</dbReference>
<dbReference type="PANTHER" id="PTHR24171:SF9">
    <property type="entry name" value="ANKYRIN REPEAT DOMAIN-CONTAINING PROTEIN 39"/>
    <property type="match status" value="1"/>
</dbReference>
<accession>A0A0C4EFU5</accession>
<dbReference type="OrthoDB" id="4772757at2759"/>
<dbReference type="PROSITE" id="PS50297">
    <property type="entry name" value="ANK_REP_REGION"/>
    <property type="match status" value="1"/>
</dbReference>
<feature type="repeat" description="ANK" evidence="3">
    <location>
        <begin position="48"/>
        <end position="80"/>
    </location>
</feature>
<sequence length="141" mass="14849">MDRGADANVGAGTYGSPLQSACAFGSVRGVEFLLGNCPEIDVNAQGGKYGSALQAAVQSGEMRAVELLLKRGAGVNGRGGKYGSALNAAVVKSSWDMVEVLLGHGAEPRLPEMDAEWLTSIEKEHGPGTVERYNKFREAHQ</sequence>
<dbReference type="OMA" id="IGAKCDI"/>
<reference evidence="6" key="2">
    <citation type="submission" date="2010-05" db="EMBL/GenBank/DDBJ databases">
        <title>The genome sequence of Magnaporthe poae strain ATCC 64411.</title>
        <authorList>
            <person name="Ma L.-J."/>
            <person name="Dead R."/>
            <person name="Young S."/>
            <person name="Zeng Q."/>
            <person name="Koehrsen M."/>
            <person name="Alvarado L."/>
            <person name="Berlin A."/>
            <person name="Chapman S.B."/>
            <person name="Chen Z."/>
            <person name="Freedman E."/>
            <person name="Gellesch M."/>
            <person name="Goldberg J."/>
            <person name="Griggs A."/>
            <person name="Gujja S."/>
            <person name="Heilman E.R."/>
            <person name="Heiman D."/>
            <person name="Hepburn T."/>
            <person name="Howarth C."/>
            <person name="Jen D."/>
            <person name="Larson L."/>
            <person name="Mehta T."/>
            <person name="Neiman D."/>
            <person name="Pearson M."/>
            <person name="Roberts A."/>
            <person name="Saif S."/>
            <person name="Shea T."/>
            <person name="Shenoy N."/>
            <person name="Sisk P."/>
            <person name="Stolte C."/>
            <person name="Sykes S."/>
            <person name="Walk T."/>
            <person name="White J."/>
            <person name="Yandava C."/>
            <person name="Haas B."/>
            <person name="Nusbaum C."/>
            <person name="Birren B."/>
        </authorList>
    </citation>
    <scope>NUCLEOTIDE SEQUENCE [LARGE SCALE GENOMIC DNA]</scope>
    <source>
        <strain evidence="6">ATCC 64411 / 73-15</strain>
    </source>
</reference>
<reference evidence="5" key="5">
    <citation type="submission" date="2015-06" db="UniProtKB">
        <authorList>
            <consortium name="EnsemblFungi"/>
        </authorList>
    </citation>
    <scope>IDENTIFICATION</scope>
    <source>
        <strain evidence="5">ATCC 64411</strain>
    </source>
</reference>
<evidence type="ECO:0000313" key="5">
    <source>
        <dbReference type="EnsemblFungi" id="MAPG_11653T0"/>
    </source>
</evidence>
<name>A0A0C4EFU5_MAGP6</name>
<evidence type="ECO:0000313" key="4">
    <source>
        <dbReference type="EMBL" id="KLU92751.1"/>
    </source>
</evidence>
<reference evidence="4" key="1">
    <citation type="submission" date="2010-05" db="EMBL/GenBank/DDBJ databases">
        <title>The Genome Sequence of Magnaporthe poae strain ATCC 64411.</title>
        <authorList>
            <consortium name="The Broad Institute Genome Sequencing Platform"/>
            <consortium name="Broad Institute Genome Sequencing Center for Infectious Disease"/>
            <person name="Ma L.-J."/>
            <person name="Dead R."/>
            <person name="Young S."/>
            <person name="Zeng Q."/>
            <person name="Koehrsen M."/>
            <person name="Alvarado L."/>
            <person name="Berlin A."/>
            <person name="Chapman S.B."/>
            <person name="Chen Z."/>
            <person name="Freedman E."/>
            <person name="Gellesch M."/>
            <person name="Goldberg J."/>
            <person name="Griggs A."/>
            <person name="Gujja S."/>
            <person name="Heilman E.R."/>
            <person name="Heiman D."/>
            <person name="Hepburn T."/>
            <person name="Howarth C."/>
            <person name="Jen D."/>
            <person name="Larson L."/>
            <person name="Mehta T."/>
            <person name="Neiman D."/>
            <person name="Pearson M."/>
            <person name="Roberts A."/>
            <person name="Saif S."/>
            <person name="Shea T."/>
            <person name="Shenoy N."/>
            <person name="Sisk P."/>
            <person name="Stolte C."/>
            <person name="Sykes S."/>
            <person name="Walk T."/>
            <person name="White J."/>
            <person name="Yandava C."/>
            <person name="Haas B."/>
            <person name="Nusbaum C."/>
            <person name="Birren B."/>
        </authorList>
    </citation>
    <scope>NUCLEOTIDE SEQUENCE</scope>
    <source>
        <strain evidence="4">ATCC 64411</strain>
    </source>
</reference>
<dbReference type="STRING" id="644358.A0A0C4EFU5"/>
<reference evidence="4" key="3">
    <citation type="submission" date="2011-03" db="EMBL/GenBank/DDBJ databases">
        <title>Annotation of Magnaporthe poae ATCC 64411.</title>
        <authorList>
            <person name="Ma L.-J."/>
            <person name="Dead R."/>
            <person name="Young S.K."/>
            <person name="Zeng Q."/>
            <person name="Gargeya S."/>
            <person name="Fitzgerald M."/>
            <person name="Haas B."/>
            <person name="Abouelleil A."/>
            <person name="Alvarado L."/>
            <person name="Arachchi H.M."/>
            <person name="Berlin A."/>
            <person name="Brown A."/>
            <person name="Chapman S.B."/>
            <person name="Chen Z."/>
            <person name="Dunbar C."/>
            <person name="Freedman E."/>
            <person name="Gearin G."/>
            <person name="Gellesch M."/>
            <person name="Goldberg J."/>
            <person name="Griggs A."/>
            <person name="Gujja S."/>
            <person name="Heiman D."/>
            <person name="Howarth C."/>
            <person name="Larson L."/>
            <person name="Lui A."/>
            <person name="MacDonald P.J.P."/>
            <person name="Mehta T."/>
            <person name="Montmayeur A."/>
            <person name="Murphy C."/>
            <person name="Neiman D."/>
            <person name="Pearson M."/>
            <person name="Priest M."/>
            <person name="Roberts A."/>
            <person name="Saif S."/>
            <person name="Shea T."/>
            <person name="Shenoy N."/>
            <person name="Sisk P."/>
            <person name="Stolte C."/>
            <person name="Sykes S."/>
            <person name="Yandava C."/>
            <person name="Wortman J."/>
            <person name="Nusbaum C."/>
            <person name="Birren B."/>
        </authorList>
    </citation>
    <scope>NUCLEOTIDE SEQUENCE</scope>
    <source>
        <strain evidence="4">ATCC 64411</strain>
    </source>
</reference>
<evidence type="ECO:0000256" key="3">
    <source>
        <dbReference type="PROSITE-ProRule" id="PRU00023"/>
    </source>
</evidence>
<dbReference type="PROSITE" id="PS50088">
    <property type="entry name" value="ANK_REPEAT"/>
    <property type="match status" value="1"/>
</dbReference>
<dbReference type="Proteomes" id="UP000011715">
    <property type="component" value="Unassembled WGS sequence"/>
</dbReference>
<dbReference type="SMART" id="SM00248">
    <property type="entry name" value="ANK"/>
    <property type="match status" value="3"/>
</dbReference>
<dbReference type="EMBL" id="GL876986">
    <property type="protein sequence ID" value="KLU92751.1"/>
    <property type="molecule type" value="Genomic_DNA"/>
</dbReference>
<protein>
    <submittedName>
        <fullName evidence="4 5">Uncharacterized protein</fullName>
    </submittedName>
</protein>
<keyword evidence="6" id="KW-1185">Reference proteome</keyword>
<dbReference type="InterPro" id="IPR036770">
    <property type="entry name" value="Ankyrin_rpt-contain_sf"/>
</dbReference>
<dbReference type="eggNOG" id="KOG4177">
    <property type="taxonomic scope" value="Eukaryota"/>
</dbReference>
<dbReference type="VEuPathDB" id="FungiDB:MAPG_11653"/>
<dbReference type="InterPro" id="IPR002110">
    <property type="entry name" value="Ankyrin_rpt"/>
</dbReference>
<keyword evidence="1" id="KW-0677">Repeat</keyword>